<evidence type="ECO:0000256" key="11">
    <source>
        <dbReference type="RuleBase" id="RU367064"/>
    </source>
</evidence>
<keyword evidence="3" id="KW-0158">Chromosome</keyword>
<keyword evidence="6 11" id="KW-0223">Dioxygenase</keyword>
<comment type="cofactor">
    <cofactor evidence="11">
        <name>Fe(2+)</name>
        <dbReference type="ChEBI" id="CHEBI:29033"/>
    </cofactor>
    <text evidence="11">Binds 1 Fe(2+) ion per subunit.</text>
</comment>
<evidence type="ECO:0000259" key="13">
    <source>
        <dbReference type="SMART" id="SM01333"/>
    </source>
</evidence>
<evidence type="ECO:0000256" key="6">
    <source>
        <dbReference type="ARBA" id="ARBA00022964"/>
    </source>
</evidence>
<evidence type="ECO:0000256" key="12">
    <source>
        <dbReference type="SAM" id="MobiDB-lite"/>
    </source>
</evidence>
<feature type="compositionally biased region" description="Low complexity" evidence="12">
    <location>
        <begin position="1487"/>
        <end position="1501"/>
    </location>
</feature>
<feature type="region of interest" description="Disordered" evidence="12">
    <location>
        <begin position="1"/>
        <end position="53"/>
    </location>
</feature>
<keyword evidence="8 11" id="KW-0408">Iron</keyword>
<feature type="region of interest" description="Disordered" evidence="12">
    <location>
        <begin position="1887"/>
        <end position="1919"/>
    </location>
</feature>
<dbReference type="GeneID" id="310859"/>
<dbReference type="Ensembl" id="ENSRNOT00000165518.1">
    <property type="protein sequence ID" value="ENSRNOP00000109721.1"/>
    <property type="gene ID" value="ENSRNOG00000023579.9"/>
</dbReference>
<evidence type="ECO:0000256" key="3">
    <source>
        <dbReference type="ARBA" id="ARBA00022454"/>
    </source>
</evidence>
<keyword evidence="7 11" id="KW-0560">Oxidoreductase</keyword>
<evidence type="ECO:0000256" key="5">
    <source>
        <dbReference type="ARBA" id="ARBA00022833"/>
    </source>
</evidence>
<evidence type="ECO:0000256" key="9">
    <source>
        <dbReference type="ARBA" id="ARBA00047840"/>
    </source>
</evidence>
<dbReference type="Proteomes" id="UP000002494">
    <property type="component" value="Chromosome 2"/>
</dbReference>
<sequence>MEQDRTTHAEGTRQSPFLIASPSPVSHTEPLAVKLQNGSPLAERPHPEVNGDTKWQSFQSYYGIPHMKGSQSSHESPDFIHEGRGYSGCLQNGGIKRTVSEPSLSGLHLNTKLTLDQKAKGESNNFGESQEGNPGKSSSHPNVSGLSDDREPGTSTAQESTDIDAFPTRNYNGVENTEIPEEQEGGNDRNALLLKNKAVLMPNGATVSAPSVEDTHGEFLEKTQCYPDCVSMAVQNNTTPHVNALSGQAAIELPREITQPSLTSAQINFSQTSSAQLPPEPAAMVTKACDLDSASKPAGVLGTCAFQKAEHQQKSVLGIGPSSCAENINIQGNTKPFAEEYYAGSDSDLQTSLGSSEQCIKQKETNGAYFRQSSVFPEDSISATTMTPPSPSPLAPRPVLQLPSEGKGTLNDVALEEHHRYPNQSDLTLSREGKTEHQPKKTTSSQSLNTSVHTPNPPLMLPEQHQNDCVPPCSEKTRKVSDYRMYYLPNHGHGGDLQENSQYLMGHGEHEILKDANKGQTQGSVLAAPGWIELKASHFHKALHQTECKATSLHSGLRYQTSPTNQIGSIQSTGSVNMTGEFQRPPYIQKTAQPEHKSQMYQVEMNQGPSPGMGDQHLQFQKTSYQECISRTDLPPEAHGPQYHFHQRVDPSTDKQQATEAELFSSFLQHTPHKQAAQTQASQNSNFPQVCQQQHQLQRKNKEQMPQTFSHLHGTNHEQSQGQCFGTIKAEESFCGENQYSKPSNFQTHSAQGGLEQVQNVNRSFPYAKIETPNSSKVQTLCSNYTHPASESREQNLHLDLFIGNRTPNQQNTQCFPNNVTPSQDVAHRCFQEQEQKPHQASSLQGLKGRSRDEFSVPPAEATQARYLVHIQAKALPVPKQGGSHTQISPQKDTQKHAALRRLLLQKQEQQQIQQSQSESGHHQMPRPIKIEPGSKLSSCKHPTSGPQENMPKRIKQESPLLSCDGGRTESIIETMERHLKQFQLKALCDYKILTLNSQRQGDVETATNARSAGSENHTPAAEPQASLSEKTPTKRTADSVLTDVSESPSDSDTPVEDISCEACKNAAEKRKKRKKRSQNNSNRMVQRKSGPSKAKQRRKRKRRSNEKDEGPYYTHLGAGPNVAAIRTIMEERFGEKGKAIRIERVIYTGKEGKSSQGCPIAKWVYRRSSTEEKLLCLVRVRAKHTCDTAVIVIVILLWDGIPKPLASELYSELTEILSNRGICTNRRCAQNENRNCCCQGENPETCGASFSYGCSWSMYYNGCKFARSKNPRKFRLHGDEPKEEEKLGSHLQNLATVIAPIYKKLAPDAYRNQVEFEHRAIECRLGLKEGRPFSGVTACLDFSAHAHRDQQNMANGSTVVVTLTREDNREVGGQPEDEQLHVLPLYTIATEDEFGSTEGQEEKILQGSIQVLHSFRRRRVRRLVDPPKNCRQKKLEAKKARKLSSLENCSNKNEKEKSSSRTRPMENASPMIQMTAQLRLSGSVIQQPQSLQRHLQQVQRPPQPQPPQPQHILPSNSQPVGSHSSGSTNVYMRQPAPLSPYPSSSHAADMYGDANHVNFHPTSSHAAGLYLSPSNSMNPYPGLFNQNNQYAASQCNGSMSADSGPPFLGPYSPQSQSRGLHRYPNQDHLSNLNLPPIHTLYPQRSDSPFKYLNYGNQNNVQRDRDAFTNCPLKPNVHHLPTFSSYATPKMDGHFMGAASRLPYSHPNMEYKSSDHHLPPHMIHGYPTAASGSVSSSSHAFHNKENDNMVSHTANGLSRVLPGFNHDRTASAQGPLYSLPDYSQEKQPGVSGQDGASVEDIEVWSDSEHNFQDPSIGGVAIAPTHGSILIECAKCEVHATTKVNKPNRKKPARISLVFYQHKNLNEPKHSLAVWEAKMAGKARKEEEECEKYGSDHVSQKNHGKRVKREPTGPQETPKPSYLRFIHSLAENTVSMTTDSTVTTRPYAFTQVTGPYNTYV</sequence>
<reference evidence="14" key="2">
    <citation type="submission" date="2025-08" db="UniProtKB">
        <authorList>
            <consortium name="Ensembl"/>
        </authorList>
    </citation>
    <scope>IDENTIFICATION</scope>
    <source>
        <strain evidence="14">Brown Norway</strain>
    </source>
</reference>
<feature type="region of interest" description="Disordered" evidence="12">
    <location>
        <begin position="1001"/>
        <end position="1117"/>
    </location>
</feature>
<comment type="catalytic activity">
    <reaction evidence="10 11">
        <text>a 5-hydroxymethyl-2'-deoxycytidine in DNA + 2-oxoglutarate + O2 = a 5-formyl-2'-deoxycytidine in DNA + succinate + CO2 + H2O</text>
        <dbReference type="Rhea" id="RHEA:53828"/>
        <dbReference type="Rhea" id="RHEA-COMP:13315"/>
        <dbReference type="Rhea" id="RHEA-COMP:13656"/>
        <dbReference type="ChEBI" id="CHEBI:15377"/>
        <dbReference type="ChEBI" id="CHEBI:15379"/>
        <dbReference type="ChEBI" id="CHEBI:16526"/>
        <dbReference type="ChEBI" id="CHEBI:16810"/>
        <dbReference type="ChEBI" id="CHEBI:30031"/>
        <dbReference type="ChEBI" id="CHEBI:136731"/>
        <dbReference type="ChEBI" id="CHEBI:137731"/>
        <dbReference type="EC" id="1.14.11.80"/>
    </reaction>
</comment>
<evidence type="ECO:0000256" key="7">
    <source>
        <dbReference type="ARBA" id="ARBA00023002"/>
    </source>
</evidence>
<feature type="compositionally biased region" description="Basic and acidic residues" evidence="12">
    <location>
        <begin position="1887"/>
        <end position="1898"/>
    </location>
</feature>
<comment type="cofactor">
    <cofactor evidence="11">
        <name>Zn(2+)</name>
        <dbReference type="ChEBI" id="CHEBI:29105"/>
    </cofactor>
    <text evidence="11">The zinc ions have a structural role.</text>
</comment>
<feature type="region of interest" description="Disordered" evidence="12">
    <location>
        <begin position="121"/>
        <end position="187"/>
    </location>
</feature>
<dbReference type="SMART" id="SM01333">
    <property type="entry name" value="Tet_JBP"/>
    <property type="match status" value="1"/>
</dbReference>
<reference evidence="14" key="3">
    <citation type="submission" date="2025-09" db="UniProtKB">
        <authorList>
            <consortium name="Ensembl"/>
        </authorList>
    </citation>
    <scope>IDENTIFICATION</scope>
    <source>
        <strain evidence="14">Brown Norway</strain>
    </source>
</reference>
<keyword evidence="15" id="KW-1185">Reference proteome</keyword>
<feature type="region of interest" description="Disordered" evidence="12">
    <location>
        <begin position="1424"/>
        <end position="1468"/>
    </location>
</feature>
<feature type="compositionally biased region" description="Polar residues" evidence="12">
    <location>
        <begin position="687"/>
        <end position="696"/>
    </location>
</feature>
<comment type="similarity">
    <text evidence="2 11">Belongs to the TET family.</text>
</comment>
<dbReference type="PANTHER" id="PTHR23358:SF3">
    <property type="entry name" value="METHYLCYTOSINE DIOXYGENASE TET2"/>
    <property type="match status" value="1"/>
</dbReference>
<comment type="catalytic activity">
    <reaction evidence="9 11">
        <text>a 5-formyl-2'-deoxycytidine in DNA + 2-oxoglutarate + O2 = a 5-carboxyl-2'-deoxycytidine in DNA + succinate + CO2 + H(+)</text>
        <dbReference type="Rhea" id="RHEA:53832"/>
        <dbReference type="Rhea" id="RHEA-COMP:13656"/>
        <dbReference type="Rhea" id="RHEA-COMP:13657"/>
        <dbReference type="ChEBI" id="CHEBI:15378"/>
        <dbReference type="ChEBI" id="CHEBI:15379"/>
        <dbReference type="ChEBI" id="CHEBI:16526"/>
        <dbReference type="ChEBI" id="CHEBI:16810"/>
        <dbReference type="ChEBI" id="CHEBI:30031"/>
        <dbReference type="ChEBI" id="CHEBI:137731"/>
        <dbReference type="ChEBI" id="CHEBI:137732"/>
        <dbReference type="EC" id="1.14.11.80"/>
    </reaction>
</comment>
<dbReference type="Pfam" id="PF12851">
    <property type="entry name" value="Tet_JBP"/>
    <property type="match status" value="1"/>
</dbReference>
<feature type="compositionally biased region" description="Polar residues" evidence="12">
    <location>
        <begin position="1001"/>
        <end position="1018"/>
    </location>
</feature>
<protein>
    <recommendedName>
        <fullName evidence="11">Methylcytosine dioxygenase TET</fullName>
        <ecNumber evidence="11">1.14.11.80</ecNumber>
    </recommendedName>
</protein>
<feature type="compositionally biased region" description="Low complexity" evidence="12">
    <location>
        <begin position="675"/>
        <end position="686"/>
    </location>
</feature>
<dbReference type="InterPro" id="IPR046942">
    <property type="entry name" value="TET_oxygenase"/>
</dbReference>
<reference evidence="14" key="1">
    <citation type="submission" date="2024-01" db="EMBL/GenBank/DDBJ databases">
        <title>GRCr8: a new rat reference genome assembly contstructed from accurate long reads and long range scaffolding.</title>
        <authorList>
            <person name="Doris P.A."/>
            <person name="Kalbfleisch T."/>
            <person name="Li K."/>
            <person name="Howe K."/>
            <person name="Wood J."/>
        </authorList>
    </citation>
    <scope>NUCLEOTIDE SEQUENCE [LARGE SCALE GENOMIC DNA]</scope>
    <source>
        <strain evidence="14">Brown Norway</strain>
    </source>
</reference>
<evidence type="ECO:0000256" key="8">
    <source>
        <dbReference type="ARBA" id="ARBA00023004"/>
    </source>
</evidence>
<evidence type="ECO:0000256" key="1">
    <source>
        <dbReference type="ARBA" id="ARBA00004286"/>
    </source>
</evidence>
<organism evidence="14 15">
    <name type="scientific">Rattus norvegicus</name>
    <name type="common">Rat</name>
    <dbReference type="NCBI Taxonomy" id="10116"/>
    <lineage>
        <taxon>Eukaryota</taxon>
        <taxon>Metazoa</taxon>
        <taxon>Chordata</taxon>
        <taxon>Craniata</taxon>
        <taxon>Vertebrata</taxon>
        <taxon>Euteleostomi</taxon>
        <taxon>Mammalia</taxon>
        <taxon>Eutheria</taxon>
        <taxon>Euarchontoglires</taxon>
        <taxon>Glires</taxon>
        <taxon>Rodentia</taxon>
        <taxon>Myomorpha</taxon>
        <taxon>Muroidea</taxon>
        <taxon>Muridae</taxon>
        <taxon>Murinae</taxon>
        <taxon>Rattus</taxon>
    </lineage>
</organism>
<feature type="compositionally biased region" description="Basic and acidic residues" evidence="12">
    <location>
        <begin position="1"/>
        <end position="11"/>
    </location>
</feature>
<dbReference type="InterPro" id="IPR024779">
    <property type="entry name" value="2OGFeDO_JBP1/TET_oxygenase_dom"/>
</dbReference>
<keyword evidence="5 11" id="KW-0862">Zinc</keyword>
<feature type="compositionally biased region" description="Low complexity" evidence="12">
    <location>
        <begin position="907"/>
        <end position="919"/>
    </location>
</feature>
<feature type="compositionally biased region" description="Polar residues" evidence="12">
    <location>
        <begin position="122"/>
        <end position="145"/>
    </location>
</feature>
<feature type="compositionally biased region" description="Polar residues" evidence="12">
    <location>
        <begin position="936"/>
        <end position="948"/>
    </location>
</feature>
<feature type="compositionally biased region" description="Basic and acidic residues" evidence="12">
    <location>
        <begin position="429"/>
        <end position="439"/>
    </location>
</feature>
<evidence type="ECO:0000256" key="10">
    <source>
        <dbReference type="ARBA" id="ARBA00049431"/>
    </source>
</evidence>
<feature type="region of interest" description="Disordered" evidence="12">
    <location>
        <begin position="907"/>
        <end position="966"/>
    </location>
</feature>
<dbReference type="PANTHER" id="PTHR23358">
    <property type="entry name" value="METHYLCYTOSINE DIOXYGENASE TET"/>
    <property type="match status" value="1"/>
</dbReference>
<dbReference type="GeneTree" id="ENSGT00940000160003"/>
<gene>
    <name evidence="14" type="primary">Tet2</name>
</gene>
<feature type="region of interest" description="Disordered" evidence="12">
    <location>
        <begin position="1596"/>
        <end position="1635"/>
    </location>
</feature>
<comment type="subcellular location">
    <subcellularLocation>
        <location evidence="1">Chromosome</location>
    </subcellularLocation>
</comment>
<evidence type="ECO:0000256" key="4">
    <source>
        <dbReference type="ARBA" id="ARBA00022723"/>
    </source>
</evidence>
<proteinExistence type="inferred from homology"/>
<dbReference type="RefSeq" id="XP_006233409.1">
    <property type="nucleotide sequence ID" value="XM_006233347.5"/>
</dbReference>
<evidence type="ECO:0000256" key="2">
    <source>
        <dbReference type="ARBA" id="ARBA00007502"/>
    </source>
</evidence>
<comment type="function">
    <text evidence="11">Dioxygenase that catalyzes the conversion of the modified genomic base 5-methylcytosine (5mC) into 5-hydroxymethylcytosine (5hmC) and plays a key role in epigenetic chromatin reprogramming during embryonic development.</text>
</comment>
<feature type="domain" description="Methylcytosine dioxygenase TET1-3 oxygenase" evidence="13">
    <location>
        <begin position="1256"/>
        <end position="1862"/>
    </location>
</feature>
<feature type="compositionally biased region" description="Polar residues" evidence="12">
    <location>
        <begin position="441"/>
        <end position="454"/>
    </location>
</feature>
<dbReference type="InterPro" id="IPR040175">
    <property type="entry name" value="TET1/2/3"/>
</dbReference>
<feature type="region of interest" description="Disordered" evidence="12">
    <location>
        <begin position="632"/>
        <end position="658"/>
    </location>
</feature>
<feature type="compositionally biased region" description="Basic residues" evidence="12">
    <location>
        <begin position="1095"/>
        <end position="1105"/>
    </location>
</feature>
<feature type="region of interest" description="Disordered" evidence="12">
    <location>
        <begin position="833"/>
        <end position="857"/>
    </location>
</feature>
<evidence type="ECO:0000313" key="14">
    <source>
        <dbReference type="Ensembl" id="ENSRNOP00000109721.1"/>
    </source>
</evidence>
<keyword evidence="4 11" id="KW-0479">Metal-binding</keyword>
<feature type="compositionally biased region" description="Polar residues" evidence="12">
    <location>
        <begin position="1514"/>
        <end position="1532"/>
    </location>
</feature>
<feature type="region of interest" description="Disordered" evidence="12">
    <location>
        <begin position="1484"/>
        <end position="1546"/>
    </location>
</feature>
<feature type="compositionally biased region" description="Polar residues" evidence="12">
    <location>
        <begin position="1043"/>
        <end position="1053"/>
    </location>
</feature>
<evidence type="ECO:0000313" key="15">
    <source>
        <dbReference type="Proteomes" id="UP000002494"/>
    </source>
</evidence>
<feature type="region of interest" description="Disordered" evidence="12">
    <location>
        <begin position="421"/>
        <end position="471"/>
    </location>
</feature>
<name>A0ABK0LWH5_RAT</name>
<dbReference type="EC" id="1.14.11.80" evidence="11"/>
<comment type="catalytic activity">
    <reaction evidence="11">
        <text>a 5-methyl-2'-deoxycytidine in DNA + 2-oxoglutarate + O2 = a 5-hydroxymethyl-2'-deoxycytidine in DNA + succinate + CO2</text>
        <dbReference type="Rhea" id="RHEA:52636"/>
        <dbReference type="Rhea" id="RHEA-COMP:11370"/>
        <dbReference type="Rhea" id="RHEA-COMP:13315"/>
        <dbReference type="ChEBI" id="CHEBI:15379"/>
        <dbReference type="ChEBI" id="CHEBI:16526"/>
        <dbReference type="ChEBI" id="CHEBI:16810"/>
        <dbReference type="ChEBI" id="CHEBI:30031"/>
        <dbReference type="ChEBI" id="CHEBI:85454"/>
        <dbReference type="ChEBI" id="CHEBI:136731"/>
        <dbReference type="EC" id="1.14.11.80"/>
    </reaction>
</comment>
<dbReference type="RGD" id="1311625">
    <property type="gene designation" value="Tet2"/>
</dbReference>
<accession>A0ABK0LWH5</accession>
<feature type="region of interest" description="Disordered" evidence="12">
    <location>
        <begin position="671"/>
        <end position="708"/>
    </location>
</feature>
<feature type="region of interest" description="Disordered" evidence="12">
    <location>
        <begin position="380"/>
        <end position="406"/>
    </location>
</feature>